<evidence type="ECO:0000256" key="5">
    <source>
        <dbReference type="ARBA" id="ARBA00022692"/>
    </source>
</evidence>
<keyword evidence="7 8" id="KW-0472">Membrane</keyword>
<reference evidence="9 10" key="1">
    <citation type="submission" date="2019-12" db="EMBL/GenBank/DDBJ databases">
        <title>Whole genome sequences of Lactococcus raffinolactis strains isolated from sewage.</title>
        <authorList>
            <person name="Ybazeta G."/>
            <person name="Ross M."/>
            <person name="Brabant-Kirwan D."/>
            <person name="Saleh M."/>
            <person name="Dillon J.A."/>
            <person name="Splinter K."/>
            <person name="Nokhbeh R."/>
        </authorList>
    </citation>
    <scope>NUCLEOTIDE SEQUENCE [LARGE SCALE GENOMIC DNA]</scope>
    <source>
        <strain evidence="9 10">Lr_19_5</strain>
    </source>
</reference>
<keyword evidence="3" id="KW-0813">Transport</keyword>
<evidence type="ECO:0000313" key="10">
    <source>
        <dbReference type="Proteomes" id="UP000501945"/>
    </source>
</evidence>
<feature type="transmembrane region" description="Helical" evidence="8">
    <location>
        <begin position="6"/>
        <end position="22"/>
    </location>
</feature>
<feature type="transmembrane region" description="Helical" evidence="8">
    <location>
        <begin position="204"/>
        <end position="224"/>
    </location>
</feature>
<feature type="transmembrane region" description="Helical" evidence="8">
    <location>
        <begin position="173"/>
        <end position="192"/>
    </location>
</feature>
<dbReference type="InterPro" id="IPR004776">
    <property type="entry name" value="Mem_transp_PIN-like"/>
</dbReference>
<protein>
    <submittedName>
        <fullName evidence="9">AEC family transporter</fullName>
    </submittedName>
</protein>
<accession>A0A6H0UBY9</accession>
<dbReference type="Pfam" id="PF03547">
    <property type="entry name" value="Mem_trans"/>
    <property type="match status" value="1"/>
</dbReference>
<proteinExistence type="inferred from homology"/>
<dbReference type="PANTHER" id="PTHR36838:SF1">
    <property type="entry name" value="SLR1864 PROTEIN"/>
    <property type="match status" value="1"/>
</dbReference>
<dbReference type="RefSeq" id="WP_167838241.1">
    <property type="nucleotide sequence ID" value="NZ_CP047616.1"/>
</dbReference>
<evidence type="ECO:0000256" key="3">
    <source>
        <dbReference type="ARBA" id="ARBA00022448"/>
    </source>
</evidence>
<feature type="transmembrane region" description="Helical" evidence="8">
    <location>
        <begin position="292"/>
        <end position="314"/>
    </location>
</feature>
<feature type="transmembrane region" description="Helical" evidence="8">
    <location>
        <begin position="125"/>
        <end position="145"/>
    </location>
</feature>
<dbReference type="AlphaFoldDB" id="A0A6H0UBY9"/>
<evidence type="ECO:0000256" key="1">
    <source>
        <dbReference type="ARBA" id="ARBA00004651"/>
    </source>
</evidence>
<keyword evidence="6 8" id="KW-1133">Transmembrane helix</keyword>
<feature type="transmembrane region" description="Helical" evidence="8">
    <location>
        <begin position="98"/>
        <end position="119"/>
    </location>
</feature>
<evidence type="ECO:0000256" key="2">
    <source>
        <dbReference type="ARBA" id="ARBA00010145"/>
    </source>
</evidence>
<evidence type="ECO:0000313" key="9">
    <source>
        <dbReference type="EMBL" id="QIW52799.1"/>
    </source>
</evidence>
<sequence>MIQAYFNIFAIFAMMFVGYFLTYKKWFDRHTADVFSKMVLGLALPFEMFITITQKFSRTEFLELIGGIIVPILSMVLAYFASKVLAQLLGVAKQRRGTFSTMFTCSNTIFIGLPINMAIFGSRAVPYVLIYYIANTTFFWTWGVYQISKDSQTFAGLDTVPQSFGLMDGLKKVLNPAMLGFIIGICWLLTGVKVPLALANFSTYIGSLTTPLSMFIIGITVYFLGLRSLKLNKAIVGVLMGRFIISPLIIILITRVIAIPDIMVKVFFIQSSMPIQNSVPILARMYHADVEFATATLGYTVLSYLAVVPVLLAIMQLI</sequence>
<keyword evidence="4" id="KW-1003">Cell membrane</keyword>
<evidence type="ECO:0000256" key="6">
    <source>
        <dbReference type="ARBA" id="ARBA00022989"/>
    </source>
</evidence>
<dbReference type="InterPro" id="IPR038770">
    <property type="entry name" value="Na+/solute_symporter_sf"/>
</dbReference>
<comment type="similarity">
    <text evidence="2">Belongs to the auxin efflux carrier (TC 2.A.69) family.</text>
</comment>
<evidence type="ECO:0000256" key="8">
    <source>
        <dbReference type="SAM" id="Phobius"/>
    </source>
</evidence>
<dbReference type="Proteomes" id="UP000501945">
    <property type="component" value="Chromosome"/>
</dbReference>
<dbReference type="Gene3D" id="1.20.1530.20">
    <property type="match status" value="1"/>
</dbReference>
<organism evidence="9 10">
    <name type="scientific">Pseudolactococcus raffinolactis</name>
    <dbReference type="NCBI Taxonomy" id="1366"/>
    <lineage>
        <taxon>Bacteria</taxon>
        <taxon>Bacillati</taxon>
        <taxon>Bacillota</taxon>
        <taxon>Bacilli</taxon>
        <taxon>Lactobacillales</taxon>
        <taxon>Streptococcaceae</taxon>
        <taxon>Pseudolactococcus</taxon>
    </lineage>
</organism>
<keyword evidence="5 8" id="KW-0812">Transmembrane</keyword>
<evidence type="ECO:0000256" key="4">
    <source>
        <dbReference type="ARBA" id="ARBA00022475"/>
    </source>
</evidence>
<evidence type="ECO:0000256" key="7">
    <source>
        <dbReference type="ARBA" id="ARBA00023136"/>
    </source>
</evidence>
<comment type="subcellular location">
    <subcellularLocation>
        <location evidence="1">Cell membrane</location>
        <topology evidence="1">Multi-pass membrane protein</topology>
    </subcellularLocation>
</comment>
<name>A0A6H0UBY9_9LACT</name>
<feature type="transmembrane region" description="Helical" evidence="8">
    <location>
        <begin position="64"/>
        <end position="86"/>
    </location>
</feature>
<feature type="transmembrane region" description="Helical" evidence="8">
    <location>
        <begin position="236"/>
        <end position="258"/>
    </location>
</feature>
<feature type="transmembrane region" description="Helical" evidence="8">
    <location>
        <begin position="34"/>
        <end position="52"/>
    </location>
</feature>
<dbReference type="GO" id="GO:0005886">
    <property type="term" value="C:plasma membrane"/>
    <property type="evidence" value="ECO:0007669"/>
    <property type="project" value="UniProtKB-SubCell"/>
</dbReference>
<dbReference type="PANTHER" id="PTHR36838">
    <property type="entry name" value="AUXIN EFFLUX CARRIER FAMILY PROTEIN"/>
    <property type="match status" value="1"/>
</dbReference>
<dbReference type="GO" id="GO:0055085">
    <property type="term" value="P:transmembrane transport"/>
    <property type="evidence" value="ECO:0007669"/>
    <property type="project" value="InterPro"/>
</dbReference>
<gene>
    <name evidence="9" type="ORF">GU336_00725</name>
</gene>
<dbReference type="EMBL" id="CP047616">
    <property type="protein sequence ID" value="QIW52799.1"/>
    <property type="molecule type" value="Genomic_DNA"/>
</dbReference>